<evidence type="ECO:0000313" key="5">
    <source>
        <dbReference type="Proteomes" id="UP000256310"/>
    </source>
</evidence>
<sequence length="272" mass="28793">MPNDDQRDYWNEQGGPNWVKHQARLDEMLAPASSVLVDAAAVAAGERVLDIGCGTGAVSEWLAEQGAEVTGIDLSETMIAGAQFRARENLTFLAADAGEFRGDPAFTAAVSRFGVMFFDDPDAAFENIRANLNSGGRLLFVCWQAPARNPWAMVPALAVKPLLADPAPVDPHAPGPFAFSDRDRVTDILASAGFRDIGIAGHDIPIRLSAHGLDDATDFACQVGPGSRAMLELDEAGRAKARKAIYDALSPFNDATGSVVLDGAVWLVTATA</sequence>
<dbReference type="OrthoDB" id="9777638at2"/>
<dbReference type="InterPro" id="IPR041698">
    <property type="entry name" value="Methyltransf_25"/>
</dbReference>
<proteinExistence type="predicted"/>
<keyword evidence="1 4" id="KW-0489">Methyltransferase</keyword>
<accession>A0A3D9FIF6</accession>
<evidence type="ECO:0000256" key="1">
    <source>
        <dbReference type="ARBA" id="ARBA00022603"/>
    </source>
</evidence>
<comment type="caution">
    <text evidence="4">The sequence shown here is derived from an EMBL/GenBank/DDBJ whole genome shotgun (WGS) entry which is preliminary data.</text>
</comment>
<evidence type="ECO:0000313" key="4">
    <source>
        <dbReference type="EMBL" id="RED17570.1"/>
    </source>
</evidence>
<feature type="domain" description="Methyltransferase" evidence="3">
    <location>
        <begin position="48"/>
        <end position="136"/>
    </location>
</feature>
<evidence type="ECO:0000259" key="3">
    <source>
        <dbReference type="Pfam" id="PF13649"/>
    </source>
</evidence>
<protein>
    <submittedName>
        <fullName evidence="4">Ubiquinone/menaquinone biosynthesis C-methylase UbiE</fullName>
    </submittedName>
</protein>
<organism evidence="4 5">
    <name type="scientific">Parasphingopyxis lamellibrachiae</name>
    <dbReference type="NCBI Taxonomy" id="680125"/>
    <lineage>
        <taxon>Bacteria</taxon>
        <taxon>Pseudomonadati</taxon>
        <taxon>Pseudomonadota</taxon>
        <taxon>Alphaproteobacteria</taxon>
        <taxon>Sphingomonadales</taxon>
        <taxon>Sphingomonadaceae</taxon>
        <taxon>Parasphingopyxis</taxon>
    </lineage>
</organism>
<reference evidence="4 5" key="1">
    <citation type="submission" date="2018-07" db="EMBL/GenBank/DDBJ databases">
        <title>Genomic Encyclopedia of Type Strains, Phase IV (KMG-IV): sequencing the most valuable type-strain genomes for metagenomic binning, comparative biology and taxonomic classification.</title>
        <authorList>
            <person name="Goeker M."/>
        </authorList>
    </citation>
    <scope>NUCLEOTIDE SEQUENCE [LARGE SCALE GENOMIC DNA]</scope>
    <source>
        <strain evidence="4 5">DSM 26725</strain>
    </source>
</reference>
<dbReference type="PANTHER" id="PTHR43861">
    <property type="entry name" value="TRANS-ACONITATE 2-METHYLTRANSFERASE-RELATED"/>
    <property type="match status" value="1"/>
</dbReference>
<dbReference type="AlphaFoldDB" id="A0A3D9FIF6"/>
<keyword evidence="4" id="KW-0830">Ubiquinone</keyword>
<dbReference type="Pfam" id="PF13649">
    <property type="entry name" value="Methyltransf_25"/>
    <property type="match status" value="1"/>
</dbReference>
<dbReference type="InterPro" id="IPR029063">
    <property type="entry name" value="SAM-dependent_MTases_sf"/>
</dbReference>
<keyword evidence="2" id="KW-0808">Transferase</keyword>
<dbReference type="PANTHER" id="PTHR43861:SF1">
    <property type="entry name" value="TRANS-ACONITATE 2-METHYLTRANSFERASE"/>
    <property type="match status" value="1"/>
</dbReference>
<dbReference type="Gene3D" id="3.40.50.150">
    <property type="entry name" value="Vaccinia Virus protein VP39"/>
    <property type="match status" value="1"/>
</dbReference>
<gene>
    <name evidence="4" type="ORF">DFR46_2620</name>
</gene>
<dbReference type="Proteomes" id="UP000256310">
    <property type="component" value="Unassembled WGS sequence"/>
</dbReference>
<name>A0A3D9FIF6_9SPHN</name>
<dbReference type="RefSeq" id="WP_116236823.1">
    <property type="nucleotide sequence ID" value="NZ_QRDP01000004.1"/>
</dbReference>
<keyword evidence="5" id="KW-1185">Reference proteome</keyword>
<dbReference type="SUPFAM" id="SSF53335">
    <property type="entry name" value="S-adenosyl-L-methionine-dependent methyltransferases"/>
    <property type="match status" value="1"/>
</dbReference>
<dbReference type="GO" id="GO:0032259">
    <property type="term" value="P:methylation"/>
    <property type="evidence" value="ECO:0007669"/>
    <property type="project" value="UniProtKB-KW"/>
</dbReference>
<dbReference type="CDD" id="cd02440">
    <property type="entry name" value="AdoMet_MTases"/>
    <property type="match status" value="1"/>
</dbReference>
<evidence type="ECO:0000256" key="2">
    <source>
        <dbReference type="ARBA" id="ARBA00022679"/>
    </source>
</evidence>
<dbReference type="EMBL" id="QRDP01000004">
    <property type="protein sequence ID" value="RED17570.1"/>
    <property type="molecule type" value="Genomic_DNA"/>
</dbReference>
<dbReference type="GO" id="GO:0008168">
    <property type="term" value="F:methyltransferase activity"/>
    <property type="evidence" value="ECO:0007669"/>
    <property type="project" value="UniProtKB-KW"/>
</dbReference>